<dbReference type="PANTHER" id="PTHR31111:SF58">
    <property type="entry name" value="F-BOX DOMAIN-CONTAINING PROTEIN"/>
    <property type="match status" value="1"/>
</dbReference>
<dbReference type="Proteomes" id="UP000030689">
    <property type="component" value="Unassembled WGS sequence"/>
</dbReference>
<dbReference type="NCBIfam" id="TIGR01640">
    <property type="entry name" value="F_box_assoc_1"/>
    <property type="match status" value="1"/>
</dbReference>
<gene>
    <name evidence="2" type="ORF">EUTSA_v10005381mg</name>
</gene>
<name>V4K161_EUTSA</name>
<dbReference type="PANTHER" id="PTHR31111">
    <property type="entry name" value="BNAA05G37150D PROTEIN-RELATED"/>
    <property type="match status" value="1"/>
</dbReference>
<dbReference type="InterPro" id="IPR036047">
    <property type="entry name" value="F-box-like_dom_sf"/>
</dbReference>
<dbReference type="CDD" id="cd22157">
    <property type="entry name" value="F-box_AtFBW1-like"/>
    <property type="match status" value="1"/>
</dbReference>
<dbReference type="KEGG" id="eus:EUTSA_v10005381mg"/>
<dbReference type="eggNOG" id="ENOG502SNHU">
    <property type="taxonomic scope" value="Eukaryota"/>
</dbReference>
<dbReference type="PROSITE" id="PS50181">
    <property type="entry name" value="FBOX"/>
    <property type="match status" value="1"/>
</dbReference>
<dbReference type="EMBL" id="KI517748">
    <property type="protein sequence ID" value="ESQ31620.1"/>
    <property type="molecule type" value="Genomic_DNA"/>
</dbReference>
<dbReference type="SMART" id="SM00256">
    <property type="entry name" value="FBOX"/>
    <property type="match status" value="1"/>
</dbReference>
<dbReference type="InterPro" id="IPR013187">
    <property type="entry name" value="F-box-assoc_dom_typ3"/>
</dbReference>
<dbReference type="Gramene" id="ESQ31620">
    <property type="protein sequence ID" value="ESQ31620"/>
    <property type="gene ID" value="EUTSA_v10005381mg"/>
</dbReference>
<dbReference type="OrthoDB" id="687122at2759"/>
<dbReference type="InterPro" id="IPR017451">
    <property type="entry name" value="F-box-assoc_interact_dom"/>
</dbReference>
<feature type="domain" description="F-box" evidence="1">
    <location>
        <begin position="47"/>
        <end position="94"/>
    </location>
</feature>
<dbReference type="InterPro" id="IPR001810">
    <property type="entry name" value="F-box_dom"/>
</dbReference>
<evidence type="ECO:0000259" key="1">
    <source>
        <dbReference type="PROSITE" id="PS50181"/>
    </source>
</evidence>
<dbReference type="SUPFAM" id="SSF81383">
    <property type="entry name" value="F-box domain"/>
    <property type="match status" value="1"/>
</dbReference>
<reference evidence="2 3" key="1">
    <citation type="journal article" date="2013" name="Front. Plant Sci.">
        <title>The Reference Genome of the Halophytic Plant Eutrema salsugineum.</title>
        <authorList>
            <person name="Yang R."/>
            <person name="Jarvis D.E."/>
            <person name="Chen H."/>
            <person name="Beilstein M.A."/>
            <person name="Grimwood J."/>
            <person name="Jenkins J."/>
            <person name="Shu S."/>
            <person name="Prochnik S."/>
            <person name="Xin M."/>
            <person name="Ma C."/>
            <person name="Schmutz J."/>
            <person name="Wing R.A."/>
            <person name="Mitchell-Olds T."/>
            <person name="Schumaker K.S."/>
            <person name="Wang X."/>
        </authorList>
    </citation>
    <scope>NUCLEOTIDE SEQUENCE [LARGE SCALE GENOMIC DNA]</scope>
</reference>
<evidence type="ECO:0000313" key="3">
    <source>
        <dbReference type="Proteomes" id="UP000030689"/>
    </source>
</evidence>
<organism evidence="2 3">
    <name type="scientific">Eutrema salsugineum</name>
    <name type="common">Saltwater cress</name>
    <name type="synonym">Sisymbrium salsugineum</name>
    <dbReference type="NCBI Taxonomy" id="72664"/>
    <lineage>
        <taxon>Eukaryota</taxon>
        <taxon>Viridiplantae</taxon>
        <taxon>Streptophyta</taxon>
        <taxon>Embryophyta</taxon>
        <taxon>Tracheophyta</taxon>
        <taxon>Spermatophyta</taxon>
        <taxon>Magnoliopsida</taxon>
        <taxon>eudicotyledons</taxon>
        <taxon>Gunneridae</taxon>
        <taxon>Pentapetalae</taxon>
        <taxon>rosids</taxon>
        <taxon>malvids</taxon>
        <taxon>Brassicales</taxon>
        <taxon>Brassicaceae</taxon>
        <taxon>Eutremeae</taxon>
        <taxon>Eutrema</taxon>
    </lineage>
</organism>
<dbReference type="OMA" id="HDICING"/>
<accession>V4K161</accession>
<dbReference type="AlphaFoldDB" id="V4K161"/>
<protein>
    <recommendedName>
        <fullName evidence="1">F-box domain-containing protein</fullName>
    </recommendedName>
</protein>
<dbReference type="Pfam" id="PF08268">
    <property type="entry name" value="FBA_3"/>
    <property type="match status" value="1"/>
</dbReference>
<dbReference type="Pfam" id="PF00646">
    <property type="entry name" value="F-box"/>
    <property type="match status" value="1"/>
</dbReference>
<keyword evidence="3" id="KW-1185">Reference proteome</keyword>
<evidence type="ECO:0000313" key="2">
    <source>
        <dbReference type="EMBL" id="ESQ31620.1"/>
    </source>
</evidence>
<dbReference type="STRING" id="72664.V4K161"/>
<proteinExistence type="predicted"/>
<sequence length="404" mass="47130">MKRGSEYYPITKSSGSFVITTLYSIKSVLAFLFAPSATQRLHFTGKRSGDVNIPLDLVVEMLKKLPAKSLVRFRCVSKQWSSIIGTRRDFLDSIVTRSLAQPQRTHIIFHHRRDKPYFIFTSTTQKIADNESIYIPALTRSDSYDYVRGLILCWSYGYASIAIYNPTTRQALWLPEQKHMHLYKNICFLGYDPLENQYKVLSLRERSLEQDCQVFTLSVPTAANKWRNIKGIGHHYPVIPAICINGAIYYQARTEKYRRTYVLVSFDVRSEKLDQVKAPETLMNHRSSLINFHGKLGFMCCQKGVEIWFMEQTDTTQEWSRIFFHEQMVDLENWSGSGKGVTRGGEIVFFYNRARYQCIVAYYDPKRNSMRYEDINDIDPAEIKYRNIFVTVVTDHVENTMCLY</sequence>